<name>M7X9F5_9BACT</name>
<dbReference type="InParanoid" id="M7X9F5"/>
<keyword evidence="1" id="KW-0732">Signal</keyword>
<evidence type="ECO:0000313" key="3">
    <source>
        <dbReference type="Proteomes" id="UP000010953"/>
    </source>
</evidence>
<feature type="chain" id="PRO_5004087799" description="Secreted protein" evidence="1">
    <location>
        <begin position="26"/>
        <end position="89"/>
    </location>
</feature>
<evidence type="ECO:0000256" key="1">
    <source>
        <dbReference type="SAM" id="SignalP"/>
    </source>
</evidence>
<proteinExistence type="predicted"/>
<organism evidence="2 3">
    <name type="scientific">Mariniradius saccharolyticus AK6</name>
    <dbReference type="NCBI Taxonomy" id="1239962"/>
    <lineage>
        <taxon>Bacteria</taxon>
        <taxon>Pseudomonadati</taxon>
        <taxon>Bacteroidota</taxon>
        <taxon>Cytophagia</taxon>
        <taxon>Cytophagales</taxon>
        <taxon>Cyclobacteriaceae</taxon>
        <taxon>Mariniradius</taxon>
    </lineage>
</organism>
<keyword evidence="3" id="KW-1185">Reference proteome</keyword>
<dbReference type="RefSeq" id="WP_008625265.1">
    <property type="nucleotide sequence ID" value="NZ_AMZY02000007.1"/>
</dbReference>
<dbReference type="Proteomes" id="UP000010953">
    <property type="component" value="Unassembled WGS sequence"/>
</dbReference>
<gene>
    <name evidence="2" type="ORF">C943_03866</name>
</gene>
<comment type="caution">
    <text evidence="2">The sequence shown here is derived from an EMBL/GenBank/DDBJ whole genome shotgun (WGS) entry which is preliminary data.</text>
</comment>
<dbReference type="OrthoDB" id="826782at2"/>
<reference evidence="2" key="1">
    <citation type="submission" date="2013-01" db="EMBL/GenBank/DDBJ databases">
        <title>Genome assembly of Mariniradius saccharolyticus AK6.</title>
        <authorList>
            <person name="Vaidya B."/>
            <person name="Khatri I."/>
            <person name="Tanuku N.R.S."/>
            <person name="Subramanian S."/>
            <person name="Pinnaka A."/>
        </authorList>
    </citation>
    <scope>NUCLEOTIDE SEQUENCE [LARGE SCALE GENOMIC DNA]</scope>
    <source>
        <strain evidence="2">AK6</strain>
    </source>
</reference>
<sequence>MKNQMMNLLRGGVFLLAMAAAFAFTAPVDRTSEKYGFHNGQWYDATDAEIGTDYRCDNPTTQVCLRALPQPGATPVSNGVFVPITLSPM</sequence>
<evidence type="ECO:0008006" key="4">
    <source>
        <dbReference type="Google" id="ProtNLM"/>
    </source>
</evidence>
<dbReference type="EMBL" id="AMZY02000007">
    <property type="protein sequence ID" value="EMS34050.1"/>
    <property type="molecule type" value="Genomic_DNA"/>
</dbReference>
<feature type="signal peptide" evidence="1">
    <location>
        <begin position="1"/>
        <end position="25"/>
    </location>
</feature>
<dbReference type="AlphaFoldDB" id="M7X9F5"/>
<evidence type="ECO:0000313" key="2">
    <source>
        <dbReference type="EMBL" id="EMS34050.1"/>
    </source>
</evidence>
<protein>
    <recommendedName>
        <fullName evidence="4">Secreted protein</fullName>
    </recommendedName>
</protein>
<accession>M7X9F5</accession>